<sequence>MSSRVVRRLAAAATALSVAALALVAAETASASQEHRKHHGNQLRITVLSGEPDQVTGGDALLEISLPKKARPQDVRVTLNGDDVTASFAPSSDGTLVGLVDELEVGKNRVRVSTRSARSTSGKGARSTSGKGARSTSGKGARSTSGTSVTLVNHPTSGPIFSGPQQQPFVCTTARGRFDGRMILGQPLVDNQDQFGIPVAAEDANGGYPQDGRGYPTADADIVGWSGDCAAETRYGYVYRSTTDNRFHWLDDPANPPGDTATTTTMDGKTVPFIVRWERGTINRFIYSVAMLAPVGEADPTKPDDSLWNKRLVFSFQGGVAIGHTQGTTSDSAMLPADLLKLGYGVMWSSGTRTSTHYNLQLGGETALMLKEHTVETHGVPDYTVAVGGSGGAIQQYVYAQNHPGLIDAAIAQYSYPDMVTQVIHVGDCELLEHYFDATDRTNPKWKDPEVRQAIIGLNGTSYPKNLSAGEIAQWNQLYGAYQALGYQVMTRDPASPAPALMECKPGWFGLTPLAMNPTFTDVDDLDKLAQGAEGVEWTHWADLVNIYGTDETGYARVPWDNVGVQYGLEALTEGVITPAEFLDLNAKVGSWKDSADMVEEGFPFAGAFSPQNFDPWSSRNMQLSPDGGTTPAPRREGDRDAMRAAYTSGMQFQGDIDIPVIDWRNYLEDDLDMHNTQQSFASRQRMLNADGDASNQVIWFTDARPSTQFDQTPMAFAVMDQWMRNIEANPRRGVAGNKPAQAVDSCFATDGSLIASGRRVWDGVLDERASGACTQKFPIYSSSRRVAGGPYEGGVWKCSTQPVERAVRKGLYGAWRPTAEQTARLKAVFPDGVCDYSKPDAGKPRRR</sequence>
<feature type="region of interest" description="Disordered" evidence="1">
    <location>
        <begin position="618"/>
        <end position="638"/>
    </location>
</feature>
<feature type="domain" description="DUF6351" evidence="3">
    <location>
        <begin position="45"/>
        <end position="116"/>
    </location>
</feature>
<feature type="compositionally biased region" description="Polar residues" evidence="1">
    <location>
        <begin position="126"/>
        <end position="156"/>
    </location>
</feature>
<feature type="region of interest" description="Disordered" evidence="1">
    <location>
        <begin position="110"/>
        <end position="167"/>
    </location>
</feature>
<keyword evidence="2" id="KW-0732">Signal</keyword>
<name>A0A5Q6RQ11_9ACTN</name>
<dbReference type="Proteomes" id="UP000307768">
    <property type="component" value="Unassembled WGS sequence"/>
</dbReference>
<gene>
    <name evidence="4" type="ORF">FE697_019770</name>
</gene>
<feature type="compositionally biased region" description="Low complexity" evidence="1">
    <location>
        <begin position="111"/>
        <end position="121"/>
    </location>
</feature>
<protein>
    <recommendedName>
        <fullName evidence="3">DUF6351 domain-containing protein</fullName>
    </recommendedName>
</protein>
<dbReference type="OrthoDB" id="3078806at2"/>
<feature type="signal peptide" evidence="2">
    <location>
        <begin position="1"/>
        <end position="31"/>
    </location>
</feature>
<feature type="domain" description="DUF6351" evidence="3">
    <location>
        <begin position="142"/>
        <end position="844"/>
    </location>
</feature>
<comment type="caution">
    <text evidence="4">The sequence shown here is derived from an EMBL/GenBank/DDBJ whole genome shotgun (WGS) entry which is preliminary data.</text>
</comment>
<evidence type="ECO:0000256" key="1">
    <source>
        <dbReference type="SAM" id="MobiDB-lite"/>
    </source>
</evidence>
<evidence type="ECO:0000259" key="3">
    <source>
        <dbReference type="Pfam" id="PF19878"/>
    </source>
</evidence>
<evidence type="ECO:0000313" key="4">
    <source>
        <dbReference type="EMBL" id="KAA1420115.1"/>
    </source>
</evidence>
<evidence type="ECO:0000313" key="5">
    <source>
        <dbReference type="Proteomes" id="UP000307768"/>
    </source>
</evidence>
<dbReference type="InterPro" id="IPR029058">
    <property type="entry name" value="AB_hydrolase_fold"/>
</dbReference>
<proteinExistence type="predicted"/>
<dbReference type="InterPro" id="IPR045556">
    <property type="entry name" value="DUF6351"/>
</dbReference>
<feature type="chain" id="PRO_5024393893" description="DUF6351 domain-containing protein" evidence="2">
    <location>
        <begin position="32"/>
        <end position="848"/>
    </location>
</feature>
<evidence type="ECO:0000256" key="2">
    <source>
        <dbReference type="SAM" id="SignalP"/>
    </source>
</evidence>
<accession>A0A5Q6RQ11</accession>
<dbReference type="EMBL" id="VDFQ02000006">
    <property type="protein sequence ID" value="KAA1420115.1"/>
    <property type="molecule type" value="Genomic_DNA"/>
</dbReference>
<dbReference type="SUPFAM" id="SSF53474">
    <property type="entry name" value="alpha/beta-Hydrolases"/>
    <property type="match status" value="1"/>
</dbReference>
<dbReference type="Pfam" id="PF19878">
    <property type="entry name" value="DUF6351"/>
    <property type="match status" value="2"/>
</dbReference>
<dbReference type="AlphaFoldDB" id="A0A5Q6RQ11"/>
<dbReference type="RefSeq" id="WP_149771339.1">
    <property type="nucleotide sequence ID" value="NZ_VDFQ02000006.1"/>
</dbReference>
<reference evidence="4 5" key="1">
    <citation type="submission" date="2019-09" db="EMBL/GenBank/DDBJ databases">
        <title>Mumia zhuanghuii sp. nov. isolated from the intestinal contents of plateau pika (Ochotona curzoniae) in the Qinghai-Tibet plateau of China.</title>
        <authorList>
            <person name="Tian Z."/>
        </authorList>
    </citation>
    <scope>NUCLEOTIDE SEQUENCE [LARGE SCALE GENOMIC DNA]</scope>
    <source>
        <strain evidence="5">350</strain>
    </source>
</reference>
<organism evidence="4 5">
    <name type="scientific">Mumia zhuanghuii</name>
    <dbReference type="NCBI Taxonomy" id="2585211"/>
    <lineage>
        <taxon>Bacteria</taxon>
        <taxon>Bacillati</taxon>
        <taxon>Actinomycetota</taxon>
        <taxon>Actinomycetes</taxon>
        <taxon>Propionibacteriales</taxon>
        <taxon>Nocardioidaceae</taxon>
        <taxon>Mumia</taxon>
    </lineage>
</organism>